<evidence type="ECO:0000313" key="6">
    <source>
        <dbReference type="EMBL" id="KAF7998229.1"/>
    </source>
</evidence>
<name>A0A834Y6N4_APHGI</name>
<feature type="region of interest" description="Disordered" evidence="5">
    <location>
        <begin position="568"/>
        <end position="595"/>
    </location>
</feature>
<feature type="compositionally biased region" description="Acidic residues" evidence="5">
    <location>
        <begin position="575"/>
        <end position="592"/>
    </location>
</feature>
<evidence type="ECO:0000256" key="1">
    <source>
        <dbReference type="ARBA" id="ARBA00004604"/>
    </source>
</evidence>
<feature type="compositionally biased region" description="Basic and acidic residues" evidence="5">
    <location>
        <begin position="491"/>
        <end position="500"/>
    </location>
</feature>
<reference evidence="6 7" key="1">
    <citation type="submission" date="2020-08" db="EMBL/GenBank/DDBJ databases">
        <title>Aphidius gifuensis genome sequencing and assembly.</title>
        <authorList>
            <person name="Du Z."/>
        </authorList>
    </citation>
    <scope>NUCLEOTIDE SEQUENCE [LARGE SCALE GENOMIC DNA]</scope>
    <source>
        <strain evidence="6">YNYX2018</strain>
        <tissue evidence="6">Adults</tissue>
    </source>
</reference>
<evidence type="ECO:0000256" key="5">
    <source>
        <dbReference type="SAM" id="MobiDB-lite"/>
    </source>
</evidence>
<dbReference type="PANTHER" id="PTHR14150:SF12">
    <property type="entry name" value="U3 SMALL NUCLEOLAR RNA-ASSOCIATED PROTEIN 14 HOMOLOG A"/>
    <property type="match status" value="1"/>
</dbReference>
<feature type="region of interest" description="Disordered" evidence="5">
    <location>
        <begin position="365"/>
        <end position="449"/>
    </location>
</feature>
<evidence type="ECO:0000256" key="4">
    <source>
        <dbReference type="ARBA" id="ARBA00023242"/>
    </source>
</evidence>
<dbReference type="EMBL" id="JACMRX010000001">
    <property type="protein sequence ID" value="KAF7998229.1"/>
    <property type="molecule type" value="Genomic_DNA"/>
</dbReference>
<feature type="compositionally biased region" description="Basic and acidic residues" evidence="5">
    <location>
        <begin position="27"/>
        <end position="42"/>
    </location>
</feature>
<gene>
    <name evidence="6" type="ORF">HCN44_009627</name>
</gene>
<comment type="subcellular location">
    <subcellularLocation>
        <location evidence="1">Nucleus</location>
        <location evidence="1">Nucleolus</location>
    </subcellularLocation>
</comment>
<organism evidence="6 7">
    <name type="scientific">Aphidius gifuensis</name>
    <name type="common">Parasitoid wasp</name>
    <dbReference type="NCBI Taxonomy" id="684658"/>
    <lineage>
        <taxon>Eukaryota</taxon>
        <taxon>Metazoa</taxon>
        <taxon>Ecdysozoa</taxon>
        <taxon>Arthropoda</taxon>
        <taxon>Hexapoda</taxon>
        <taxon>Insecta</taxon>
        <taxon>Pterygota</taxon>
        <taxon>Neoptera</taxon>
        <taxon>Endopterygota</taxon>
        <taxon>Hymenoptera</taxon>
        <taxon>Apocrita</taxon>
        <taxon>Ichneumonoidea</taxon>
        <taxon>Braconidae</taxon>
        <taxon>Aphidiinae</taxon>
        <taxon>Aphidius</taxon>
    </lineage>
</organism>
<feature type="compositionally biased region" description="Low complexity" evidence="5">
    <location>
        <begin position="756"/>
        <end position="765"/>
    </location>
</feature>
<evidence type="ECO:0000313" key="7">
    <source>
        <dbReference type="Proteomes" id="UP000639338"/>
    </source>
</evidence>
<keyword evidence="7" id="KW-1185">Reference proteome</keyword>
<comment type="caution">
    <text evidence="6">The sequence shown here is derived from an EMBL/GenBank/DDBJ whole genome shotgun (WGS) entry which is preliminary data.</text>
</comment>
<dbReference type="InterPro" id="IPR006709">
    <property type="entry name" value="SSU_processome_Utp14"/>
</dbReference>
<dbReference type="PANTHER" id="PTHR14150">
    <property type="entry name" value="U3 SMALL NUCLEOLAR RNA-ASSOCIATED PROTEIN 14"/>
    <property type="match status" value="1"/>
</dbReference>
<feature type="region of interest" description="Disordered" evidence="5">
    <location>
        <begin position="1"/>
        <end position="57"/>
    </location>
</feature>
<accession>A0A834Y6N4</accession>
<keyword evidence="4" id="KW-0539">Nucleus</keyword>
<feature type="compositionally biased region" description="Basic residues" evidence="5">
    <location>
        <begin position="405"/>
        <end position="423"/>
    </location>
</feature>
<comment type="similarity">
    <text evidence="2">Belongs to the UTP14 family.</text>
</comment>
<evidence type="ECO:0000256" key="2">
    <source>
        <dbReference type="ARBA" id="ARBA00007774"/>
    </source>
</evidence>
<dbReference type="GO" id="GO:0006364">
    <property type="term" value="P:rRNA processing"/>
    <property type="evidence" value="ECO:0007669"/>
    <property type="project" value="InterPro"/>
</dbReference>
<sequence>MSDQENDYNSDEEVSKDHSKLLQAVTKLDKGQRLPKAEKSEPTTKLSQFHLISSGSNKKQTNVNLTDVLKGNVALKHISRKLKSTEKSGLVLPKPLEKTAANRINRKVIYENTAKELQKWDATITKNRAASTLNFPLGKQSFSVPTTGEFVERFRVKSDLEKSLDALEPPKPIEKKKKDNFPLTLKEARERRLEAAKFKRQQSYLAAKAVRQNKIKSKKYHRLQKKAQIKKELKEFEQLQKTDPEAALEKFKQLEKIRAQERASLRHKASSSSKWAKNKLIRAKYDKKAQQDLAKSLAIGRELTEKVKVDDSDDDDKEIEYNIDDHVEEADKNNPYFKKSESEINAFVSEYRKFYDESNKLKESKKLTNNFTVPEVETLNEEETNEEEKKEQDKQDDSSIENHQVTKKKITKKVKNNNKKAKNIKTGTSDWSVDAFDDEKKADNSEPLNLDDLFDDLEIKMRKNVNKKIKTAKRKLKKSIELNDKDEDDGDNKKKVKLDNDYSDLSFKKTKLRPELDGLNETAGDEPEESSKKPADKMVSTNLSSKNNKKVEIDPTKFIKAKPKHIKTMLPDDVTGGDEGLDDSQDEDDDDEFKQRQHKLISEAFADDDVVGDFHREKQEQIKKSQPEEINTVLPGWGSWTGKNIKVSKRKQKRFILKFPVDKPRKDENKGDVIVFEGGNQRIRNHLVSDLPYPFESVADYEKSIRAPIGRLFVTENAHKKLTEPAIKTKMGQIIEPMTEDALLKKDKKIEGQLPKKTNSKNNNSKIEKKDFKKKFNNNSKNIIKKKFVKKNNTTNVVKKNNNNVKKN</sequence>
<protein>
    <submittedName>
        <fullName evidence="6">Uncharacterized protein</fullName>
    </submittedName>
</protein>
<dbReference type="AlphaFoldDB" id="A0A834Y6N4"/>
<evidence type="ECO:0000256" key="3">
    <source>
        <dbReference type="ARBA" id="ARBA00022553"/>
    </source>
</evidence>
<dbReference type="OrthoDB" id="277439at2759"/>
<feature type="compositionally biased region" description="Basic and acidic residues" evidence="5">
    <location>
        <begin position="387"/>
        <end position="397"/>
    </location>
</feature>
<proteinExistence type="inferred from homology"/>
<feature type="region of interest" description="Disordered" evidence="5">
    <location>
        <begin position="471"/>
        <end position="548"/>
    </location>
</feature>
<feature type="compositionally biased region" description="Acidic residues" evidence="5">
    <location>
        <begin position="1"/>
        <end position="12"/>
    </location>
</feature>
<dbReference type="Proteomes" id="UP000639338">
    <property type="component" value="Unassembled WGS sequence"/>
</dbReference>
<keyword evidence="3" id="KW-0597">Phosphoprotein</keyword>
<dbReference type="Pfam" id="PF04615">
    <property type="entry name" value="Utp14"/>
    <property type="match status" value="1"/>
</dbReference>
<feature type="region of interest" description="Disordered" evidence="5">
    <location>
        <begin position="753"/>
        <end position="793"/>
    </location>
</feature>
<dbReference type="GO" id="GO:0032040">
    <property type="term" value="C:small-subunit processome"/>
    <property type="evidence" value="ECO:0007669"/>
    <property type="project" value="InterPro"/>
</dbReference>
<feature type="compositionally biased region" description="Polar residues" evidence="5">
    <location>
        <begin position="43"/>
        <end position="57"/>
    </location>
</feature>